<dbReference type="Proteomes" id="UP000789901">
    <property type="component" value="Unassembled WGS sequence"/>
</dbReference>
<feature type="transmembrane region" description="Helical" evidence="1">
    <location>
        <begin position="140"/>
        <end position="161"/>
    </location>
</feature>
<keyword evidence="1" id="KW-1133">Transmembrane helix</keyword>
<accession>A0ABN7UFP7</accession>
<feature type="transmembrane region" description="Helical" evidence="1">
    <location>
        <begin position="290"/>
        <end position="309"/>
    </location>
</feature>
<evidence type="ECO:0000313" key="3">
    <source>
        <dbReference type="Proteomes" id="UP000789901"/>
    </source>
</evidence>
<proteinExistence type="predicted"/>
<organism evidence="2 3">
    <name type="scientific">Gigaspora margarita</name>
    <dbReference type="NCBI Taxonomy" id="4874"/>
    <lineage>
        <taxon>Eukaryota</taxon>
        <taxon>Fungi</taxon>
        <taxon>Fungi incertae sedis</taxon>
        <taxon>Mucoromycota</taxon>
        <taxon>Glomeromycotina</taxon>
        <taxon>Glomeromycetes</taxon>
        <taxon>Diversisporales</taxon>
        <taxon>Gigasporaceae</taxon>
        <taxon>Gigaspora</taxon>
    </lineage>
</organism>
<gene>
    <name evidence="2" type="ORF">GMARGA_LOCUS6143</name>
</gene>
<dbReference type="EMBL" id="CAJVQB010002728">
    <property type="protein sequence ID" value="CAG8585233.1"/>
    <property type="molecule type" value="Genomic_DNA"/>
</dbReference>
<comment type="caution">
    <text evidence="2">The sequence shown here is derived from an EMBL/GenBank/DDBJ whole genome shotgun (WGS) entry which is preliminary data.</text>
</comment>
<feature type="transmembrane region" description="Helical" evidence="1">
    <location>
        <begin position="211"/>
        <end position="230"/>
    </location>
</feature>
<feature type="transmembrane region" description="Helical" evidence="1">
    <location>
        <begin position="87"/>
        <end position="108"/>
    </location>
</feature>
<sequence>MSLKETITPSTSHVTPNHETTSSASIHAINIPHTLSSNNINASLGALKTSGIQRHIESNLLKLDKSTPKQRELEEKRITIRIQRIDILIVCLTFYTSLAMQWLTLLGLSTSFSNFLFELFIKSFNITQWNFRDIQTIGKISGATTSLQIIFSIITSIIIILYKTFVHVRNIPISLKGPIYFGGLFRFFNIFRPEINDHQVAVKRFDGKFHQYIGILSQTLIIITAIIIACDKLTKINIFTGEDINTILSGLGDKSSIISRDVNQTIFQSQNATEVALSVKHAAIFTKTTLIVSILAIIMTSLLNIINWMKEIWLANQDNIIVYEFFKWITRLIVCKPCCCGKKSEGGDLSDEEFDMKKAKLDDKIAHYKHYNRKVDGMRYLNACDKKKDREAIKIYDGEIVVYEHEFNNNEVKAAYSNAEIDSDDNVDSIHMSSSRGNTDINVKFTAQNEISKRGASTDMRSVDKVEYSPKVEFIQSSPRICKCRPCYYYRNGIDDKMVRMKHVVDGDITVFDWGKIDESYGEKEVWDLLMMNVETIRSGADFGGERQGGSAPVTVRIGSTIIVGLVSC</sequence>
<keyword evidence="1" id="KW-0472">Membrane</keyword>
<reference evidence="2 3" key="1">
    <citation type="submission" date="2021-06" db="EMBL/GenBank/DDBJ databases">
        <authorList>
            <person name="Kallberg Y."/>
            <person name="Tangrot J."/>
            <person name="Rosling A."/>
        </authorList>
    </citation>
    <scope>NUCLEOTIDE SEQUENCE [LARGE SCALE GENOMIC DNA]</scope>
    <source>
        <strain evidence="2 3">120-4 pot B 10/14</strain>
    </source>
</reference>
<evidence type="ECO:0000256" key="1">
    <source>
        <dbReference type="SAM" id="Phobius"/>
    </source>
</evidence>
<name>A0ABN7UFP7_GIGMA</name>
<protein>
    <submittedName>
        <fullName evidence="2">115_t:CDS:1</fullName>
    </submittedName>
</protein>
<evidence type="ECO:0000313" key="2">
    <source>
        <dbReference type="EMBL" id="CAG8585233.1"/>
    </source>
</evidence>
<keyword evidence="3" id="KW-1185">Reference proteome</keyword>
<keyword evidence="1" id="KW-0812">Transmembrane</keyword>